<dbReference type="InterPro" id="IPR008928">
    <property type="entry name" value="6-hairpin_glycosidase_sf"/>
</dbReference>
<dbReference type="Pfam" id="PF17168">
    <property type="entry name" value="DUF5127"/>
    <property type="match status" value="1"/>
</dbReference>
<organism evidence="4 5">
    <name type="scientific">Anaerocolumna sedimenticola</name>
    <dbReference type="NCBI Taxonomy" id="2696063"/>
    <lineage>
        <taxon>Bacteria</taxon>
        <taxon>Bacillati</taxon>
        <taxon>Bacillota</taxon>
        <taxon>Clostridia</taxon>
        <taxon>Lachnospirales</taxon>
        <taxon>Lachnospiraceae</taxon>
        <taxon>Anaerocolumna</taxon>
    </lineage>
</organism>
<dbReference type="AlphaFoldDB" id="A0A6P1TQJ3"/>
<dbReference type="PANTHER" id="PTHR31987">
    <property type="entry name" value="GLUTAMINASE A-RELATED"/>
    <property type="match status" value="1"/>
</dbReference>
<dbReference type="InterPro" id="IPR033433">
    <property type="entry name" value="GtaA_N"/>
</dbReference>
<accession>A0A6P1TQJ3</accession>
<evidence type="ECO:0000313" key="5">
    <source>
        <dbReference type="Proteomes" id="UP000464314"/>
    </source>
</evidence>
<dbReference type="Pfam" id="PF16335">
    <property type="entry name" value="GtaA_6_Hairpin"/>
    <property type="match status" value="1"/>
</dbReference>
<dbReference type="EMBL" id="CP048000">
    <property type="protein sequence ID" value="QHQ63224.1"/>
    <property type="molecule type" value="Genomic_DNA"/>
</dbReference>
<name>A0A6P1TQJ3_9FIRM</name>
<keyword evidence="5" id="KW-1185">Reference proteome</keyword>
<dbReference type="KEGG" id="anr:Ana3638_22625"/>
<gene>
    <name evidence="4" type="ORF">Ana3638_22625</name>
</gene>
<dbReference type="SUPFAM" id="SSF48208">
    <property type="entry name" value="Six-hairpin glycosidases"/>
    <property type="match status" value="1"/>
</dbReference>
<dbReference type="GO" id="GO:0005975">
    <property type="term" value="P:carbohydrate metabolic process"/>
    <property type="evidence" value="ECO:0007669"/>
    <property type="project" value="InterPro"/>
</dbReference>
<reference evidence="4 5" key="1">
    <citation type="submission" date="2020-01" db="EMBL/GenBank/DDBJ databases">
        <title>Genome analysis of Anaerocolumna sp. CBA3638.</title>
        <authorList>
            <person name="Kim J."/>
            <person name="Roh S.W."/>
        </authorList>
    </citation>
    <scope>NUCLEOTIDE SEQUENCE [LARGE SCALE GENOMIC DNA]</scope>
    <source>
        <strain evidence="4 5">CBA3638</strain>
    </source>
</reference>
<evidence type="ECO:0000259" key="2">
    <source>
        <dbReference type="Pfam" id="PF16335"/>
    </source>
</evidence>
<dbReference type="Pfam" id="PF16334">
    <property type="entry name" value="DUF4964"/>
    <property type="match status" value="1"/>
</dbReference>
<dbReference type="Proteomes" id="UP000464314">
    <property type="component" value="Chromosome"/>
</dbReference>
<dbReference type="RefSeq" id="WP_161840045.1">
    <property type="nucleotide sequence ID" value="NZ_CP048000.1"/>
</dbReference>
<feature type="domain" description="Glutaminase A central" evidence="2">
    <location>
        <begin position="275"/>
        <end position="644"/>
    </location>
</feature>
<dbReference type="InterPro" id="IPR052743">
    <property type="entry name" value="Glutaminase_GtaA"/>
</dbReference>
<evidence type="ECO:0000259" key="1">
    <source>
        <dbReference type="Pfam" id="PF16334"/>
    </source>
</evidence>
<proteinExistence type="predicted"/>
<sequence>MEIERIASVPLILHDPYFGIWSPSDKLYETDTQHWSKAPQRIYGYVNIDGAVYCFLGNREFHPEIEQKSVEVTATATKYTFENEKIKLTVCFTSPLLLDNPVLVSRPCTYIDYEITRKQEAEVRIDFIVTSDLVCHTPGDIIGGNNDRKTFHYAYMGKAGQHPLGHSGDNITIDWGFVYLAADESNVTTEFEAGNHKLIATAKLGKEKNTASMIIAYDDLLSIFYFGSWQKAYWTKEYETILEAIEASFKDKAEVLKRAELLDKSIESKAEKIGGKDYVLLCNISYRHAIAAHKLITDKEGNLIFLSKENDSNGCIGTVDVSYPSVPLFLLYDTEYVKGMLRPVFYFAKCPVWEYDFAPHDVGRYPYAAGQVYGLNGEHEKKEFRYDNGNIFPFYYMYPSGSKTYDIKYQMPVEECGNMLILTAVVCALDKSAEFAKPHYELLKQWTEYLLTYGADPGEQLCTDDFAGHLSHNVNLSAKAIMGIEAFSQLAKQMGEDAVSEEYHQKAAVMAKDWEVRSLAGDHYRLTFDNPDSWSLKYNLVWDKFFGSSLFSREVFEKEIAYYINKNNTYGVPLDSRRDYTKSDWILWCAALAEDKEQAEKLISPVAEYVRKTTSRVPFSDWYETVTGEYCHFIARSVQGGIYMPMLIK</sequence>
<protein>
    <submittedName>
        <fullName evidence="4">DUF4965 domain-containing protein</fullName>
    </submittedName>
</protein>
<dbReference type="InterPro" id="IPR032514">
    <property type="entry name" value="GtaA_central"/>
</dbReference>
<dbReference type="PANTHER" id="PTHR31987:SF1">
    <property type="entry name" value="GLUTAMINASE A"/>
    <property type="match status" value="1"/>
</dbReference>
<dbReference type="InterPro" id="IPR032515">
    <property type="entry name" value="DUF4964"/>
</dbReference>
<feature type="domain" description="DUF4964" evidence="1">
    <location>
        <begin position="5"/>
        <end position="61"/>
    </location>
</feature>
<evidence type="ECO:0000313" key="4">
    <source>
        <dbReference type="EMBL" id="QHQ63224.1"/>
    </source>
</evidence>
<evidence type="ECO:0000259" key="3">
    <source>
        <dbReference type="Pfam" id="PF17168"/>
    </source>
</evidence>
<feature type="domain" description="Glutaminase A N-terminal" evidence="3">
    <location>
        <begin position="75"/>
        <end position="195"/>
    </location>
</feature>